<dbReference type="Proteomes" id="UP000053328">
    <property type="component" value="Unassembled WGS sequence"/>
</dbReference>
<dbReference type="GeneID" id="27337809"/>
<sequence length="914" mass="100948">MSANLIPANVSNYPGSDQIAEQDAAEHGTISGAGPAAEAEPSDNTSPPVTAAAAGPERLTVPEVPSGFGADGKMPGNATQLTGEQWTEIINVNKLLCGYQIREDVRDIVRARYPAFTLQREPGGVHGSWPEKSPGKIRHGQDQTTEARSRVSQRAREKLPAKTPVTAAGERPPAQDKKNEAEEDHGGPPLFVKTRSGKTIEISFNSVNTVGDVKSKIQEREGVHPDIQRLVFAGRQLQDHEKLSDYHIQKKGVLHLVLRMPPNSTENPKQGGDRVHYIPEYEVLDASSIQIKETNSEFQQSLAMNGFTSRCIEAGLSSGAYGVSADVSSIWQRTKSDTTQATAKGANREIHAVYNFPRVRVLLDEQDLVLSEKCQAELRRIVENPAFELVQQFYRRFGHFFVISVQLGGQQRTSQYAQSTSSTQSKQQLDKLRTEVGLSVNAQFASASAKYATERKVSKDEAEQLSADLAFLGLSACGGNTLIGANIPEWANTLATHEGWRVIEQETVQSLPDLIGKVASWEFVPRLFAEIANTRGYGDRTWTGRIKLMRYTSSEEVKDRDDSSTESSTQSGPSNYGSANKDEEDQHDSSEENPTQRQPSNQGSANQDEEDQHNSLTQNEIQWDPLKWDEVDGGALVLQPKASEREELLVPDPIFVVRNATRSDNSADGRLLELRADCPVHLSTNYNLQRDMNPDNQLTGIFVAADGTIKDDTHGRFVCRFSFRRVGEKGTWKPQLPGQVIKSGESVNLYCHSVGLGPYSDVNSPPAEASPVCVTPNGKLFVPIPGFTKSAGVRKLIQDYDLGKLGNDDYYAAFEKMGFVSDASWPLSQFAVTSSPEEAWFTPASTTTFWGRVKSRFKKSPRVDYKSLQTPEWKDRDLNWSHVREQYCKPGESKGHHQDGLAGHEPAVFTILFE</sequence>
<dbReference type="SUPFAM" id="SSF54236">
    <property type="entry name" value="Ubiquitin-like"/>
    <property type="match status" value="1"/>
</dbReference>
<protein>
    <recommendedName>
        <fullName evidence="2">Ubiquitin-like domain-containing protein</fullName>
    </recommendedName>
</protein>
<dbReference type="Gene3D" id="3.10.20.90">
    <property type="entry name" value="Phosphatidylinositol 3-kinase Catalytic Subunit, Chain A, domain 1"/>
    <property type="match status" value="1"/>
</dbReference>
<organism evidence="3 4">
    <name type="scientific">Exophiala spinifera</name>
    <dbReference type="NCBI Taxonomy" id="91928"/>
    <lineage>
        <taxon>Eukaryota</taxon>
        <taxon>Fungi</taxon>
        <taxon>Dikarya</taxon>
        <taxon>Ascomycota</taxon>
        <taxon>Pezizomycotina</taxon>
        <taxon>Eurotiomycetes</taxon>
        <taxon>Chaetothyriomycetidae</taxon>
        <taxon>Chaetothyriales</taxon>
        <taxon>Herpotrichiellaceae</taxon>
        <taxon>Exophiala</taxon>
    </lineage>
</organism>
<dbReference type="STRING" id="91928.A0A0D1Y8X1"/>
<dbReference type="PROSITE" id="PS50053">
    <property type="entry name" value="UBIQUITIN_2"/>
    <property type="match status" value="1"/>
</dbReference>
<feature type="compositionally biased region" description="Polar residues" evidence="1">
    <location>
        <begin position="592"/>
        <end position="606"/>
    </location>
</feature>
<dbReference type="Pfam" id="PF00240">
    <property type="entry name" value="ubiquitin"/>
    <property type="match status" value="1"/>
</dbReference>
<dbReference type="EMBL" id="KN847499">
    <property type="protein sequence ID" value="KIW11426.1"/>
    <property type="molecule type" value="Genomic_DNA"/>
</dbReference>
<name>A0A0D1Y8X1_9EURO</name>
<dbReference type="InterPro" id="IPR029071">
    <property type="entry name" value="Ubiquitin-like_domsf"/>
</dbReference>
<dbReference type="AlphaFoldDB" id="A0A0D1Y8X1"/>
<dbReference type="Pfam" id="PF01823">
    <property type="entry name" value="MACPF"/>
    <property type="match status" value="1"/>
</dbReference>
<evidence type="ECO:0000256" key="1">
    <source>
        <dbReference type="SAM" id="MobiDB-lite"/>
    </source>
</evidence>
<reference evidence="3 4" key="1">
    <citation type="submission" date="2015-01" db="EMBL/GenBank/DDBJ databases">
        <title>The Genome Sequence of Exophiala spinifera CBS89968.</title>
        <authorList>
            <consortium name="The Broad Institute Genomics Platform"/>
            <person name="Cuomo C."/>
            <person name="de Hoog S."/>
            <person name="Gorbushina A."/>
            <person name="Stielow B."/>
            <person name="Teixiera M."/>
            <person name="Abouelleil A."/>
            <person name="Chapman S.B."/>
            <person name="Priest M."/>
            <person name="Young S.K."/>
            <person name="Wortman J."/>
            <person name="Nusbaum C."/>
            <person name="Birren B."/>
        </authorList>
    </citation>
    <scope>NUCLEOTIDE SEQUENCE [LARGE SCALE GENOMIC DNA]</scope>
    <source>
        <strain evidence="3 4">CBS 89968</strain>
    </source>
</reference>
<keyword evidence="4" id="KW-1185">Reference proteome</keyword>
<feature type="compositionally biased region" description="Polar residues" evidence="1">
    <location>
        <begin position="1"/>
        <end position="15"/>
    </location>
</feature>
<dbReference type="InterPro" id="IPR019956">
    <property type="entry name" value="Ubiquitin_dom"/>
</dbReference>
<evidence type="ECO:0000259" key="2">
    <source>
        <dbReference type="PROSITE" id="PS50053"/>
    </source>
</evidence>
<dbReference type="HOGENOM" id="CLU_318322_0_0_1"/>
<dbReference type="InterPro" id="IPR000626">
    <property type="entry name" value="Ubiquitin-like_dom"/>
</dbReference>
<accession>A0A0D1Y8X1</accession>
<proteinExistence type="predicted"/>
<evidence type="ECO:0000313" key="4">
    <source>
        <dbReference type="Proteomes" id="UP000053328"/>
    </source>
</evidence>
<dbReference type="InterPro" id="IPR050158">
    <property type="entry name" value="Ubiquitin_ubiquitin-like"/>
</dbReference>
<dbReference type="PRINTS" id="PR00348">
    <property type="entry name" value="UBIQUITIN"/>
</dbReference>
<feature type="region of interest" description="Disordered" evidence="1">
    <location>
        <begin position="121"/>
        <end position="193"/>
    </location>
</feature>
<feature type="compositionally biased region" description="Basic and acidic residues" evidence="1">
    <location>
        <begin position="139"/>
        <end position="160"/>
    </location>
</feature>
<dbReference type="RefSeq" id="XP_016231642.1">
    <property type="nucleotide sequence ID" value="XM_016385040.1"/>
</dbReference>
<dbReference type="VEuPathDB" id="FungiDB:PV08_10726"/>
<feature type="region of interest" description="Disordered" evidence="1">
    <location>
        <begin position="1"/>
        <end position="62"/>
    </location>
</feature>
<feature type="compositionally biased region" description="Basic and acidic residues" evidence="1">
    <location>
        <begin position="173"/>
        <end position="186"/>
    </location>
</feature>
<feature type="compositionally biased region" description="Basic and acidic residues" evidence="1">
    <location>
        <begin position="553"/>
        <end position="563"/>
    </location>
</feature>
<feature type="region of interest" description="Disordered" evidence="1">
    <location>
        <begin position="553"/>
        <end position="615"/>
    </location>
</feature>
<feature type="compositionally biased region" description="Low complexity" evidence="1">
    <location>
        <begin position="565"/>
        <end position="574"/>
    </location>
</feature>
<dbReference type="InterPro" id="IPR020864">
    <property type="entry name" value="MACPF"/>
</dbReference>
<evidence type="ECO:0000313" key="3">
    <source>
        <dbReference type="EMBL" id="KIW11426.1"/>
    </source>
</evidence>
<dbReference type="OrthoDB" id="2562973at2759"/>
<feature type="domain" description="Ubiquitin-like" evidence="2">
    <location>
        <begin position="190"/>
        <end position="263"/>
    </location>
</feature>
<dbReference type="PANTHER" id="PTHR10666">
    <property type="entry name" value="UBIQUITIN"/>
    <property type="match status" value="1"/>
</dbReference>
<gene>
    <name evidence="3" type="ORF">PV08_10726</name>
</gene>
<dbReference type="SMART" id="SM00213">
    <property type="entry name" value="UBQ"/>
    <property type="match status" value="1"/>
</dbReference>